<feature type="compositionally biased region" description="Acidic residues" evidence="5">
    <location>
        <begin position="194"/>
        <end position="204"/>
    </location>
</feature>
<dbReference type="GeneTree" id="ENSGT00390000004881"/>
<dbReference type="GO" id="GO:0005730">
    <property type="term" value="C:nucleolus"/>
    <property type="evidence" value="ECO:0007669"/>
    <property type="project" value="UniProtKB-SubCell"/>
</dbReference>
<feature type="domain" description="ESF1 RRM" evidence="7">
    <location>
        <begin position="1"/>
        <end position="135"/>
    </location>
</feature>
<evidence type="ECO:0000256" key="4">
    <source>
        <dbReference type="ARBA" id="ARBA00023242"/>
    </source>
</evidence>
<dbReference type="Proteomes" id="UP000694565">
    <property type="component" value="Unplaced"/>
</dbReference>
<feature type="compositionally biased region" description="Basic residues" evidence="5">
    <location>
        <begin position="290"/>
        <end position="300"/>
    </location>
</feature>
<evidence type="ECO:0000259" key="7">
    <source>
        <dbReference type="Pfam" id="PF25121"/>
    </source>
</evidence>
<protein>
    <submittedName>
        <fullName evidence="8">ESF1, nucleolar pre-rRNA processing protein, homolog (S. cerevisiae)</fullName>
    </submittedName>
</protein>
<feature type="compositionally biased region" description="Basic and acidic residues" evidence="5">
    <location>
        <begin position="443"/>
        <end position="457"/>
    </location>
</feature>
<evidence type="ECO:0000313" key="9">
    <source>
        <dbReference type="Proteomes" id="UP000694565"/>
    </source>
</evidence>
<accession>A0A8C2ZC46</accession>
<dbReference type="GO" id="GO:0003723">
    <property type="term" value="F:RNA binding"/>
    <property type="evidence" value="ECO:0007669"/>
    <property type="project" value="TreeGrafter"/>
</dbReference>
<feature type="compositionally biased region" description="Acidic residues" evidence="5">
    <location>
        <begin position="305"/>
        <end position="322"/>
    </location>
</feature>
<dbReference type="InterPro" id="IPR056750">
    <property type="entry name" value="RRM_ESF1"/>
</dbReference>
<keyword evidence="4" id="KW-0539">Nucleus</keyword>
<evidence type="ECO:0000313" key="8">
    <source>
        <dbReference type="Ensembl" id="ENSCLMP00005025144.1"/>
    </source>
</evidence>
<evidence type="ECO:0000256" key="5">
    <source>
        <dbReference type="SAM" id="MobiDB-lite"/>
    </source>
</evidence>
<feature type="region of interest" description="Disordered" evidence="5">
    <location>
        <begin position="285"/>
        <end position="327"/>
    </location>
</feature>
<dbReference type="Ensembl" id="ENSCLMT00005026278.1">
    <property type="protein sequence ID" value="ENSCLMP00005025144.1"/>
    <property type="gene ID" value="ENSCLMG00005012339.1"/>
</dbReference>
<evidence type="ECO:0000256" key="3">
    <source>
        <dbReference type="ARBA" id="ARBA00023054"/>
    </source>
</evidence>
<reference evidence="8" key="1">
    <citation type="submission" date="2025-08" db="UniProtKB">
        <authorList>
            <consortium name="Ensembl"/>
        </authorList>
    </citation>
    <scope>IDENTIFICATION</scope>
</reference>
<dbReference type="PANTHER" id="PTHR12202:SF0">
    <property type="entry name" value="ESF1 HOMOLOG"/>
    <property type="match status" value="1"/>
</dbReference>
<feature type="compositionally biased region" description="Polar residues" evidence="5">
    <location>
        <begin position="418"/>
        <end position="436"/>
    </location>
</feature>
<dbReference type="PANTHER" id="PTHR12202">
    <property type="entry name" value="ESF1 HOMOLOG"/>
    <property type="match status" value="1"/>
</dbReference>
<feature type="region of interest" description="Disordered" evidence="5">
    <location>
        <begin position="372"/>
        <end position="401"/>
    </location>
</feature>
<dbReference type="Pfam" id="PF25121">
    <property type="entry name" value="RRM_ESF1"/>
    <property type="match status" value="1"/>
</dbReference>
<comment type="subcellular location">
    <subcellularLocation>
        <location evidence="1">Nucleus</location>
        <location evidence="1">Nucleolus</location>
    </subcellularLocation>
</comment>
<keyword evidence="3" id="KW-0175">Coiled coil</keyword>
<keyword evidence="9" id="KW-1185">Reference proteome</keyword>
<evidence type="ECO:0000256" key="1">
    <source>
        <dbReference type="ARBA" id="ARBA00004604"/>
    </source>
</evidence>
<sequence length="493" mass="57240">MDWDRIKAKDLLALINSFVPKEGAVLSVKVYPSEFGKERLKVEETKGPLELRALPDDSEDDTEEDKGYREKMRDYQFKRLKYFYAVVECDSADTAAKVYEECDGYEYESSCSVLDLRFIPDEVEFDEEEPRDVATHVNLSAYTPKLFTSSANATSMVQLTWDETDNDRVTTLNRKFNKDELLAMDFNAYLASSSEEEEEEEEEAGFARVCKNPQKKKKEEKKKKSEEQISKYRELLKGIRGKEKKLHEDNDMEMEITWVPGLKETTEQLVKKKLEGGDKLTPWEEFLQKKKDRKKQKKSQKKEANEDEEEPSDEELPPDVDLSDPFFAEELANTGDGWTFLRMYIQVAQMALLMEDDGGEADHKHFNYDKIVEEQNLSKKKRKKLQKKGDAPPEGDDFQVDVKDPRFQAMFTSHLFNLDPSNPSYKKTKATQSIQAEKQRRRGEKEEVEERRRRTEDGAGTSKKSMDAGLSLLVKSIKSKTEQFQARKKQKFV</sequence>
<feature type="region of interest" description="Disordered" evidence="5">
    <location>
        <begin position="193"/>
        <end position="227"/>
    </location>
</feature>
<dbReference type="InterPro" id="IPR039754">
    <property type="entry name" value="Esf1"/>
</dbReference>
<evidence type="ECO:0000259" key="6">
    <source>
        <dbReference type="Pfam" id="PF08159"/>
    </source>
</evidence>
<comment type="similarity">
    <text evidence="2">Belongs to the ESF1 family.</text>
</comment>
<name>A0A8C2ZC46_CYCLU</name>
<feature type="region of interest" description="Disordered" evidence="5">
    <location>
        <begin position="48"/>
        <end position="67"/>
    </location>
</feature>
<dbReference type="Pfam" id="PF08159">
    <property type="entry name" value="NUC153"/>
    <property type="match status" value="1"/>
</dbReference>
<organism evidence="8 9">
    <name type="scientific">Cyclopterus lumpus</name>
    <name type="common">Lumpsucker</name>
    <dbReference type="NCBI Taxonomy" id="8103"/>
    <lineage>
        <taxon>Eukaryota</taxon>
        <taxon>Metazoa</taxon>
        <taxon>Chordata</taxon>
        <taxon>Craniata</taxon>
        <taxon>Vertebrata</taxon>
        <taxon>Euteleostomi</taxon>
        <taxon>Actinopterygii</taxon>
        <taxon>Neopterygii</taxon>
        <taxon>Teleostei</taxon>
        <taxon>Neoteleostei</taxon>
        <taxon>Acanthomorphata</taxon>
        <taxon>Eupercaria</taxon>
        <taxon>Perciformes</taxon>
        <taxon>Cottioidei</taxon>
        <taxon>Cottales</taxon>
        <taxon>Cyclopteridae</taxon>
        <taxon>Cyclopterus</taxon>
    </lineage>
</organism>
<dbReference type="GO" id="GO:0006364">
    <property type="term" value="P:rRNA processing"/>
    <property type="evidence" value="ECO:0007669"/>
    <property type="project" value="InterPro"/>
</dbReference>
<feature type="region of interest" description="Disordered" evidence="5">
    <location>
        <begin position="418"/>
        <end position="468"/>
    </location>
</feature>
<evidence type="ECO:0000256" key="2">
    <source>
        <dbReference type="ARBA" id="ARBA00009087"/>
    </source>
</evidence>
<reference evidence="8" key="2">
    <citation type="submission" date="2025-09" db="UniProtKB">
        <authorList>
            <consortium name="Ensembl"/>
        </authorList>
    </citation>
    <scope>IDENTIFICATION</scope>
</reference>
<dbReference type="InterPro" id="IPR012580">
    <property type="entry name" value="NUC153"/>
</dbReference>
<feature type="domain" description="NUC153" evidence="6">
    <location>
        <begin position="404"/>
        <end position="431"/>
    </location>
</feature>
<dbReference type="AlphaFoldDB" id="A0A8C2ZC46"/>
<proteinExistence type="inferred from homology"/>